<dbReference type="RefSeq" id="WP_155700076.1">
    <property type="nucleotide sequence ID" value="NZ_CP034235.1"/>
</dbReference>
<keyword evidence="2" id="KW-1185">Reference proteome</keyword>
<dbReference type="InterPro" id="IPR021415">
    <property type="entry name" value="SAV0927-like"/>
</dbReference>
<dbReference type="OrthoDB" id="2381902at2"/>
<sequence>MSDQELDFLYDTTEDTRTRFVSFIGNSMKRFDLAITSSNRFYGKKLVTDIQMGKTVIVGPDDLAMEGFIEHVFKLDEEEAIELIEFLEQIIGTVNFTDL</sequence>
<evidence type="ECO:0000313" key="1">
    <source>
        <dbReference type="EMBL" id="QGQ95061.1"/>
    </source>
</evidence>
<dbReference type="EMBL" id="CP034235">
    <property type="protein sequence ID" value="QGQ95061.1"/>
    <property type="molecule type" value="Genomic_DNA"/>
</dbReference>
<organism evidence="1 2">
    <name type="scientific">Paenibacillus psychroresistens</name>
    <dbReference type="NCBI Taxonomy" id="1778678"/>
    <lineage>
        <taxon>Bacteria</taxon>
        <taxon>Bacillati</taxon>
        <taxon>Bacillota</taxon>
        <taxon>Bacilli</taxon>
        <taxon>Bacillales</taxon>
        <taxon>Paenibacillaceae</taxon>
        <taxon>Paenibacillus</taxon>
    </lineage>
</organism>
<gene>
    <name evidence="1" type="ORF">EHS13_09285</name>
</gene>
<protein>
    <submittedName>
        <fullName evidence="1">DUF3055 domain-containing protein</fullName>
    </submittedName>
</protein>
<reference evidence="2" key="1">
    <citation type="submission" date="2018-11" db="EMBL/GenBank/DDBJ databases">
        <title>Complete genome sequence of Paenibacillus sp. ML311-T8.</title>
        <authorList>
            <person name="Nam Y.-D."/>
            <person name="Kang J."/>
            <person name="Chung W.-H."/>
            <person name="Park Y.S."/>
        </authorList>
    </citation>
    <scope>NUCLEOTIDE SEQUENCE [LARGE SCALE GENOMIC DNA]</scope>
    <source>
        <strain evidence="2">ML311-T8</strain>
    </source>
</reference>
<dbReference type="Proteomes" id="UP000426246">
    <property type="component" value="Chromosome"/>
</dbReference>
<dbReference type="Pfam" id="PF11256">
    <property type="entry name" value="SAV0927-like"/>
    <property type="match status" value="1"/>
</dbReference>
<proteinExistence type="predicted"/>
<name>A0A6B8REY7_9BACL</name>
<dbReference type="KEGG" id="ppsc:EHS13_09285"/>
<evidence type="ECO:0000313" key="2">
    <source>
        <dbReference type="Proteomes" id="UP000426246"/>
    </source>
</evidence>
<dbReference type="AlphaFoldDB" id="A0A6B8REY7"/>
<accession>A0A6B8REY7</accession>